<feature type="transmembrane region" description="Helical" evidence="1">
    <location>
        <begin position="197"/>
        <end position="225"/>
    </location>
</feature>
<keyword evidence="1" id="KW-0812">Transmembrane</keyword>
<dbReference type="EMBL" id="CP043939">
    <property type="protein sequence ID" value="QER67132.1"/>
    <property type="molecule type" value="Genomic_DNA"/>
</dbReference>
<dbReference type="Proteomes" id="UP000325295">
    <property type="component" value="Chromosome"/>
</dbReference>
<keyword evidence="1" id="KW-1133">Transmembrane helix</keyword>
<dbReference type="AlphaFoldDB" id="A0A5P1WZR9"/>
<evidence type="ECO:0008006" key="4">
    <source>
        <dbReference type="Google" id="ProtNLM"/>
    </source>
</evidence>
<sequence length="403" mass="46940">MERIKKLTSSKRLVHQFKHSIKQKVSPEQIYFFAFILYFVTSFVQTSMFNSVISFHLINYCGYVALGLLGVKLVFYQTYTKAEFLFIFICILTALLTWYFSKSTLALYMIMFMISSKDVNKDKIIEWYFWIGLIMITIIIVSSQLNIIPDLKYIRDGGVRHSFGIIYPTDFASHIFYLILAYCYLFFEKLNWKRYSFFVVIAVFLYIFSDARLDTLCILAIIPIMYFIKLKCKIINYYWFAPILLAVIISFSTVLYGLKMKIFYELDSVLSSRLSLGSTGFTDYGLQLFGNHIMEYGWGGESGIKAYKAASGSFKYFMIDSSFIRLQLIYGVIFTILIMFIITRASFKATLQQKYVFCGILLLLSLSSVVDQHMLEIAYNPFLILCMSFIFEHEEKVRGNQLG</sequence>
<feature type="transmembrane region" description="Helical" evidence="1">
    <location>
        <begin position="328"/>
        <end position="347"/>
    </location>
</feature>
<gene>
    <name evidence="2" type="ORF">F0161_04115</name>
</gene>
<feature type="transmembrane region" description="Helical" evidence="1">
    <location>
        <begin position="237"/>
        <end position="258"/>
    </location>
</feature>
<evidence type="ECO:0000313" key="3">
    <source>
        <dbReference type="Proteomes" id="UP000325295"/>
    </source>
</evidence>
<keyword evidence="1" id="KW-0472">Membrane</keyword>
<evidence type="ECO:0000313" key="2">
    <source>
        <dbReference type="EMBL" id="QER67132.1"/>
    </source>
</evidence>
<name>A0A5P1WZR9_9LACO</name>
<evidence type="ECO:0000256" key="1">
    <source>
        <dbReference type="SAM" id="Phobius"/>
    </source>
</evidence>
<reference evidence="2 3" key="1">
    <citation type="submission" date="2019-09" db="EMBL/GenBank/DDBJ databases">
        <title>Complete Genome Sequence of Lactobacillus nenjiangensis SH-Y15, isolated from sauerkraut.</title>
        <authorList>
            <person name="Yang H."/>
        </authorList>
    </citation>
    <scope>NUCLEOTIDE SEQUENCE [LARGE SCALE GENOMIC DNA]</scope>
    <source>
        <strain evidence="2 3">SH-Y15</strain>
    </source>
</reference>
<proteinExistence type="predicted"/>
<dbReference type="KEGG" id="lnn:F0161_04115"/>
<feature type="transmembrane region" description="Helical" evidence="1">
    <location>
        <begin position="60"/>
        <end position="79"/>
    </location>
</feature>
<feature type="transmembrane region" description="Helical" evidence="1">
    <location>
        <begin position="85"/>
        <end position="115"/>
    </location>
</feature>
<feature type="transmembrane region" description="Helical" evidence="1">
    <location>
        <begin position="353"/>
        <end position="370"/>
    </location>
</feature>
<accession>A0A5P1WZR9</accession>
<dbReference type="RefSeq" id="WP_150203798.1">
    <property type="nucleotide sequence ID" value="NZ_CP043939.1"/>
</dbReference>
<keyword evidence="3" id="KW-1185">Reference proteome</keyword>
<feature type="transmembrane region" description="Helical" evidence="1">
    <location>
        <begin position="165"/>
        <end position="185"/>
    </location>
</feature>
<organism evidence="2 3">
    <name type="scientific">Paucilactobacillus nenjiangensis</name>
    <dbReference type="NCBI Taxonomy" id="1296540"/>
    <lineage>
        <taxon>Bacteria</taxon>
        <taxon>Bacillati</taxon>
        <taxon>Bacillota</taxon>
        <taxon>Bacilli</taxon>
        <taxon>Lactobacillales</taxon>
        <taxon>Lactobacillaceae</taxon>
        <taxon>Paucilactobacillus</taxon>
    </lineage>
</organism>
<dbReference type="OrthoDB" id="2085113at2"/>
<protein>
    <recommendedName>
        <fullName evidence="4">Polymerase</fullName>
    </recommendedName>
</protein>
<feature type="transmembrane region" description="Helical" evidence="1">
    <location>
        <begin position="30"/>
        <end position="53"/>
    </location>
</feature>
<feature type="transmembrane region" description="Helical" evidence="1">
    <location>
        <begin position="127"/>
        <end position="145"/>
    </location>
</feature>